<evidence type="ECO:0000256" key="3">
    <source>
        <dbReference type="ARBA" id="ARBA00022692"/>
    </source>
</evidence>
<evidence type="ECO:0000256" key="6">
    <source>
        <dbReference type="SAM" id="Phobius"/>
    </source>
</evidence>
<gene>
    <name evidence="7" type="ORF">XD73_0229</name>
</gene>
<comment type="subcellular location">
    <subcellularLocation>
        <location evidence="1">Cell membrane</location>
        <topology evidence="1">Multi-pass membrane protein</topology>
    </subcellularLocation>
</comment>
<dbReference type="Pfam" id="PF03631">
    <property type="entry name" value="Virul_fac_BrkB"/>
    <property type="match status" value="1"/>
</dbReference>
<keyword evidence="5 6" id="KW-0472">Membrane</keyword>
<feature type="transmembrane region" description="Helical" evidence="6">
    <location>
        <begin position="284"/>
        <end position="305"/>
    </location>
</feature>
<feature type="transmembrane region" description="Helical" evidence="6">
    <location>
        <begin position="61"/>
        <end position="87"/>
    </location>
</feature>
<evidence type="ECO:0000313" key="8">
    <source>
        <dbReference type="Proteomes" id="UP000064249"/>
    </source>
</evidence>
<evidence type="ECO:0000313" key="7">
    <source>
        <dbReference type="EMBL" id="KUK46908.1"/>
    </source>
</evidence>
<reference evidence="7 8" key="1">
    <citation type="journal article" date="2015" name="MBio">
        <title>Genome-Resolved Metagenomic Analysis Reveals Roles for Candidate Phyla and Other Microbial Community Members in Biogeochemical Transformations in Oil Reservoirs.</title>
        <authorList>
            <person name="Hu P."/>
            <person name="Tom L."/>
            <person name="Singh A."/>
            <person name="Thomas B.C."/>
            <person name="Baker B.J."/>
            <person name="Piceno Y.M."/>
            <person name="Andersen G.L."/>
            <person name="Banfield J.F."/>
        </authorList>
    </citation>
    <scope>NUCLEOTIDE SEQUENCE [LARGE SCALE GENOMIC DNA]</scope>
    <source>
        <strain evidence="7">46_16</strain>
    </source>
</reference>
<keyword evidence="3 6" id="KW-0812">Transmembrane</keyword>
<evidence type="ECO:0000256" key="5">
    <source>
        <dbReference type="ARBA" id="ARBA00023136"/>
    </source>
</evidence>
<accession>A0A101FZ24</accession>
<dbReference type="PANTHER" id="PTHR30213:SF0">
    <property type="entry name" value="UPF0761 MEMBRANE PROTEIN YIHY"/>
    <property type="match status" value="1"/>
</dbReference>
<evidence type="ECO:0000256" key="2">
    <source>
        <dbReference type="ARBA" id="ARBA00022475"/>
    </source>
</evidence>
<dbReference type="NCBIfam" id="TIGR00765">
    <property type="entry name" value="yihY_not_rbn"/>
    <property type="match status" value="1"/>
</dbReference>
<name>A0A101FZ24_9CHLR</name>
<protein>
    <submittedName>
        <fullName evidence="7">YihY family protein</fullName>
    </submittedName>
</protein>
<dbReference type="EMBL" id="LGFU01000004">
    <property type="protein sequence ID" value="KUK46908.1"/>
    <property type="molecule type" value="Genomic_DNA"/>
</dbReference>
<sequence>MNADIDVNNNKETPIKKIDLSKIMVKLRIAYIKLNKRSNGTVRIIRIVLDRLGKTQATQAAAAMAFYAFFSIFPLLLLLIGVGSFWLDNEAAYQKVIEIATQLLPTASELINANLQQVIELRGATGSIGIIGFIWSSSSFFSVLTRNVNMAQNAPRRNFFEDRAIAIGIVLLLTLLFGLSLISNTLVAVLPKFDIVLWDGTLLQDTNLWKYFLKIVPTIVSWGLFIILYRFTPKKKVSMKSVMIAATFTAIGWQVASYIFSWMINFGYIQYELIYGSLGTVVALMFWIYLISYITLIGAHLNAVLEESYVKKSVFKNVRNQKSTLS</sequence>
<keyword evidence="2" id="KW-1003">Cell membrane</keyword>
<feature type="transmembrane region" description="Helical" evidence="6">
    <location>
        <begin position="124"/>
        <end position="144"/>
    </location>
</feature>
<dbReference type="Proteomes" id="UP000064249">
    <property type="component" value="Unassembled WGS sequence"/>
</dbReference>
<dbReference type="AlphaFoldDB" id="A0A101FZ24"/>
<organism evidence="7 8">
    <name type="scientific">Anaerolinea thermophila</name>
    <dbReference type="NCBI Taxonomy" id="167964"/>
    <lineage>
        <taxon>Bacteria</taxon>
        <taxon>Bacillati</taxon>
        <taxon>Chloroflexota</taxon>
        <taxon>Anaerolineae</taxon>
        <taxon>Anaerolineales</taxon>
        <taxon>Anaerolineaceae</taxon>
        <taxon>Anaerolinea</taxon>
    </lineage>
</organism>
<feature type="transmembrane region" description="Helical" evidence="6">
    <location>
        <begin position="243"/>
        <end position="264"/>
    </location>
</feature>
<dbReference type="GO" id="GO:0005886">
    <property type="term" value="C:plasma membrane"/>
    <property type="evidence" value="ECO:0007669"/>
    <property type="project" value="UniProtKB-SubCell"/>
</dbReference>
<feature type="transmembrane region" description="Helical" evidence="6">
    <location>
        <begin position="165"/>
        <end position="191"/>
    </location>
</feature>
<proteinExistence type="predicted"/>
<keyword evidence="4 6" id="KW-1133">Transmembrane helix</keyword>
<dbReference type="PIRSF" id="PIRSF035875">
    <property type="entry name" value="RNase_BN"/>
    <property type="match status" value="1"/>
</dbReference>
<dbReference type="InterPro" id="IPR017039">
    <property type="entry name" value="Virul_fac_BrkB"/>
</dbReference>
<comment type="caution">
    <text evidence="7">The sequence shown here is derived from an EMBL/GenBank/DDBJ whole genome shotgun (WGS) entry which is preliminary data.</text>
</comment>
<feature type="transmembrane region" description="Helical" evidence="6">
    <location>
        <begin position="211"/>
        <end position="231"/>
    </location>
</feature>
<dbReference type="PANTHER" id="PTHR30213">
    <property type="entry name" value="INNER MEMBRANE PROTEIN YHJD"/>
    <property type="match status" value="1"/>
</dbReference>
<evidence type="ECO:0000256" key="1">
    <source>
        <dbReference type="ARBA" id="ARBA00004651"/>
    </source>
</evidence>
<evidence type="ECO:0000256" key="4">
    <source>
        <dbReference type="ARBA" id="ARBA00022989"/>
    </source>
</evidence>